<dbReference type="NCBIfam" id="TIGR00666">
    <property type="entry name" value="PBP4"/>
    <property type="match status" value="1"/>
</dbReference>
<dbReference type="InterPro" id="IPR006311">
    <property type="entry name" value="TAT_signal"/>
</dbReference>
<dbReference type="PROSITE" id="PS51318">
    <property type="entry name" value="TAT"/>
    <property type="match status" value="1"/>
</dbReference>
<dbReference type="SUPFAM" id="SSF56601">
    <property type="entry name" value="beta-lactamase/transpeptidase-like"/>
    <property type="match status" value="1"/>
</dbReference>
<dbReference type="InterPro" id="IPR000667">
    <property type="entry name" value="Peptidase_S13"/>
</dbReference>
<reference evidence="5 6" key="1">
    <citation type="journal article" date="2021" name="Arch. Microbiol.">
        <title>Thalassobius aquimarinus sp. nov., isolated from the Sea of Japan seashore.</title>
        <authorList>
            <person name="Kurilenko V.V."/>
            <person name="Romanenko L.A."/>
            <person name="Chernysheva N.Y."/>
            <person name="Velansky P.V."/>
            <person name="Tekutyeva L.A."/>
            <person name="Isaeva M.P."/>
            <person name="Mikhailov V.V."/>
        </authorList>
    </citation>
    <scope>NUCLEOTIDE SEQUENCE [LARGE SCALE GENOMIC DNA]</scope>
    <source>
        <strain evidence="5 6">KMM 8518</strain>
    </source>
</reference>
<comment type="similarity">
    <text evidence="1">Belongs to the peptidase S13 family.</text>
</comment>
<evidence type="ECO:0000313" key="6">
    <source>
        <dbReference type="Proteomes" id="UP001195941"/>
    </source>
</evidence>
<dbReference type="EMBL" id="JADMKU010000004">
    <property type="protein sequence ID" value="MBR9650597.1"/>
    <property type="molecule type" value="Genomic_DNA"/>
</dbReference>
<keyword evidence="5" id="KW-0121">Carboxypeptidase</keyword>
<dbReference type="Gene3D" id="3.40.710.10">
    <property type="entry name" value="DD-peptidase/beta-lactamase superfamily"/>
    <property type="match status" value="2"/>
</dbReference>
<evidence type="ECO:0000256" key="4">
    <source>
        <dbReference type="SAM" id="SignalP"/>
    </source>
</evidence>
<evidence type="ECO:0000313" key="5">
    <source>
        <dbReference type="EMBL" id="MBR9650597.1"/>
    </source>
</evidence>
<feature type="chain" id="PRO_5047290879" evidence="4">
    <location>
        <begin position="25"/>
        <end position="496"/>
    </location>
</feature>
<evidence type="ECO:0000256" key="2">
    <source>
        <dbReference type="ARBA" id="ARBA00022801"/>
    </source>
</evidence>
<keyword evidence="4" id="KW-0732">Signal</keyword>
<dbReference type="Proteomes" id="UP001195941">
    <property type="component" value="Unassembled WGS sequence"/>
</dbReference>
<dbReference type="EC" id="3.4.16.4" evidence="5"/>
<dbReference type="PANTHER" id="PTHR30023">
    <property type="entry name" value="D-ALANYL-D-ALANINE CARBOXYPEPTIDASE"/>
    <property type="match status" value="1"/>
</dbReference>
<dbReference type="RefSeq" id="WP_212700116.1">
    <property type="nucleotide sequence ID" value="NZ_JADMKU010000004.1"/>
</dbReference>
<keyword evidence="6" id="KW-1185">Reference proteome</keyword>
<dbReference type="PANTHER" id="PTHR30023:SF0">
    <property type="entry name" value="PENICILLIN-SENSITIVE CARBOXYPEPTIDASE A"/>
    <property type="match status" value="1"/>
</dbReference>
<proteinExistence type="inferred from homology"/>
<dbReference type="Pfam" id="PF02113">
    <property type="entry name" value="Peptidase_S13"/>
    <property type="match status" value="1"/>
</dbReference>
<feature type="region of interest" description="Disordered" evidence="3">
    <location>
        <begin position="457"/>
        <end position="480"/>
    </location>
</feature>
<feature type="signal peptide" evidence="4">
    <location>
        <begin position="1"/>
        <end position="24"/>
    </location>
</feature>
<name>A0ABS5HNS3_9RHOB</name>
<dbReference type="PRINTS" id="PR00922">
    <property type="entry name" value="DADACBPTASE3"/>
</dbReference>
<gene>
    <name evidence="5" type="primary">dacB</name>
    <name evidence="5" type="ORF">IT775_05590</name>
</gene>
<comment type="caution">
    <text evidence="5">The sequence shown here is derived from an EMBL/GenBank/DDBJ whole genome shotgun (WGS) entry which is preliminary data.</text>
</comment>
<sequence>MVQTVSRRSFFALLAAFSAGPALAAPPAASLRPVLRPKGLHKQGVPAAEALIRASGLSGQVGFAVADTGTGKVLETRVDTLGLPPASVTKSITAMYALERLGPEHRFETRLIATGPVENGVLKGDLVLAGGGDPTLDTDGLASMARQLKAAGVHEVRGNFKVWAGALPYIRTIDNGQPDHAGYNPAICGLALNFNRVHFEWRRAGSGWGVTMDARSRKYRPEVAVAKIAVKNRKVPVYTYEQRGGTDHWTVASGALGNGGARWLPVRRPDKYASDVFRTLARAHGIVLKNESVSATLPEGQTLVSHESPALREILRAMLKYSTNLTAEMIGMTATTVAGDKPVSLEASAAAMSHWAKTRLGMKNARFVDHSGLGGTSRMNAGDMVAALNTPLAKEQLKPILKQIPLRHEDGKPNKAHPLTVVAKTGTLNFASCLAGYVTDRNGTELAFAILTADQPRRNKLSKSERERPQGGRSWNRKSKRLQQKLLERWGAMYGA</sequence>
<protein>
    <submittedName>
        <fullName evidence="5">D-alanyl-D-alanine carboxypeptidase/D-alanyl-D-alanine-endopeptidase</fullName>
        <ecNumber evidence="5">3.4.16.4</ecNumber>
    </submittedName>
</protein>
<dbReference type="Gene3D" id="3.50.80.20">
    <property type="entry name" value="D-Ala-D-Ala carboxypeptidase C, peptidase S13"/>
    <property type="match status" value="1"/>
</dbReference>
<dbReference type="InterPro" id="IPR012338">
    <property type="entry name" value="Beta-lactam/transpept-like"/>
</dbReference>
<organism evidence="5 6">
    <name type="scientific">Thalassovita aquimarina</name>
    <dbReference type="NCBI Taxonomy" id="2785917"/>
    <lineage>
        <taxon>Bacteria</taxon>
        <taxon>Pseudomonadati</taxon>
        <taxon>Pseudomonadota</taxon>
        <taxon>Alphaproteobacteria</taxon>
        <taxon>Rhodobacterales</taxon>
        <taxon>Roseobacteraceae</taxon>
        <taxon>Thalassovita</taxon>
    </lineage>
</organism>
<dbReference type="GO" id="GO:0009002">
    <property type="term" value="F:serine-type D-Ala-D-Ala carboxypeptidase activity"/>
    <property type="evidence" value="ECO:0007669"/>
    <property type="project" value="UniProtKB-EC"/>
</dbReference>
<accession>A0ABS5HNS3</accession>
<evidence type="ECO:0000256" key="3">
    <source>
        <dbReference type="SAM" id="MobiDB-lite"/>
    </source>
</evidence>
<keyword evidence="5" id="KW-0645">Protease</keyword>
<keyword evidence="2 5" id="KW-0378">Hydrolase</keyword>
<evidence type="ECO:0000256" key="1">
    <source>
        <dbReference type="ARBA" id="ARBA00006096"/>
    </source>
</evidence>